<name>A0A0B7MQQ0_9FIRM</name>
<protein>
    <submittedName>
        <fullName evidence="1">Uncharacterized protein</fullName>
    </submittedName>
</protein>
<sequence>MIAIVIEYLLARDSIMLSVIILLLLFVPPAVAAEWMLAHARAVYTDYLDQEVQTWIPAANSTVKGE</sequence>
<keyword evidence="2" id="KW-1185">Reference proteome</keyword>
<dbReference type="EMBL" id="CDRZ01000291">
    <property type="protein sequence ID" value="CEO90483.1"/>
    <property type="molecule type" value="Genomic_DNA"/>
</dbReference>
<dbReference type="AlphaFoldDB" id="A0A0B7MQQ0"/>
<evidence type="ECO:0000313" key="1">
    <source>
        <dbReference type="EMBL" id="CEO90483.1"/>
    </source>
</evidence>
<organism evidence="1 2">
    <name type="scientific">Syntrophaceticus schinkii</name>
    <dbReference type="NCBI Taxonomy" id="499207"/>
    <lineage>
        <taxon>Bacteria</taxon>
        <taxon>Bacillati</taxon>
        <taxon>Bacillota</taxon>
        <taxon>Clostridia</taxon>
        <taxon>Thermoanaerobacterales</taxon>
        <taxon>Thermoanaerobacterales Family III. Incertae Sedis</taxon>
        <taxon>Syntrophaceticus</taxon>
    </lineage>
</organism>
<reference evidence="2" key="1">
    <citation type="submission" date="2015-01" db="EMBL/GenBank/DDBJ databases">
        <authorList>
            <person name="Manzoor Shahid"/>
            <person name="Zubair Saima"/>
        </authorList>
    </citation>
    <scope>NUCLEOTIDE SEQUENCE [LARGE SCALE GENOMIC DNA]</scope>
    <source>
        <strain evidence="2">Sp3</strain>
    </source>
</reference>
<dbReference type="Proteomes" id="UP000046155">
    <property type="component" value="Unassembled WGS sequence"/>
</dbReference>
<proteinExistence type="predicted"/>
<evidence type="ECO:0000313" key="2">
    <source>
        <dbReference type="Proteomes" id="UP000046155"/>
    </source>
</evidence>
<accession>A0A0B7MQQ0</accession>
<gene>
    <name evidence="1" type="ORF">SSCH_90053</name>
</gene>